<protein>
    <submittedName>
        <fullName evidence="3">Flagellar basal-body rod modification protein FlgD</fullName>
    </submittedName>
</protein>
<keyword evidence="3" id="KW-0282">Flagellum</keyword>
<accession>A0ABS2PBV9</accession>
<proteinExistence type="inferred from homology"/>
<name>A0ABS2PBV9_9BACL</name>
<dbReference type="Proteomes" id="UP000741863">
    <property type="component" value="Unassembled WGS sequence"/>
</dbReference>
<evidence type="ECO:0000313" key="4">
    <source>
        <dbReference type="Proteomes" id="UP000741863"/>
    </source>
</evidence>
<dbReference type="Pfam" id="PF03963">
    <property type="entry name" value="FlgD"/>
    <property type="match status" value="1"/>
</dbReference>
<organism evidence="3 4">
    <name type="scientific">Geomicrobium sediminis</name>
    <dbReference type="NCBI Taxonomy" id="1347788"/>
    <lineage>
        <taxon>Bacteria</taxon>
        <taxon>Bacillati</taxon>
        <taxon>Bacillota</taxon>
        <taxon>Bacilli</taxon>
        <taxon>Bacillales</taxon>
        <taxon>Geomicrobium</taxon>
    </lineage>
</organism>
<sequence length="162" mass="18110">MNVNVMNGIQERNQIHGVPVATTESTMLGKDDFLKLLIAQLQNQDPLDPMDDREFIAQMAQFSSLEQMTNMNAAMQKLSNQQESAALVQHSELIGKNVTYYREIEDANGFPKKVYDDNVVTSVRRSENGVIEVQVDSGRWISSSQITEVTPAEEAANEEESS</sequence>
<evidence type="ECO:0000256" key="2">
    <source>
        <dbReference type="ARBA" id="ARBA00022795"/>
    </source>
</evidence>
<reference evidence="3 4" key="1">
    <citation type="submission" date="2021-01" db="EMBL/GenBank/DDBJ databases">
        <title>Genomic Encyclopedia of Type Strains, Phase IV (KMG-IV): sequencing the most valuable type-strain genomes for metagenomic binning, comparative biology and taxonomic classification.</title>
        <authorList>
            <person name="Goeker M."/>
        </authorList>
    </citation>
    <scope>NUCLEOTIDE SEQUENCE [LARGE SCALE GENOMIC DNA]</scope>
    <source>
        <strain evidence="3 4">DSM 25540</strain>
    </source>
</reference>
<gene>
    <name evidence="3" type="ORF">JOD17_001690</name>
</gene>
<comment type="similarity">
    <text evidence="1">Belongs to the FlgD family.</text>
</comment>
<keyword evidence="4" id="KW-1185">Reference proteome</keyword>
<dbReference type="RefSeq" id="WP_239575342.1">
    <property type="nucleotide sequence ID" value="NZ_JAFBEC010000004.1"/>
</dbReference>
<keyword evidence="3" id="KW-0966">Cell projection</keyword>
<keyword evidence="3" id="KW-0969">Cilium</keyword>
<evidence type="ECO:0000313" key="3">
    <source>
        <dbReference type="EMBL" id="MBM7632596.1"/>
    </source>
</evidence>
<keyword evidence="2" id="KW-1005">Bacterial flagellum biogenesis</keyword>
<dbReference type="InterPro" id="IPR005648">
    <property type="entry name" value="FlgD"/>
</dbReference>
<comment type="caution">
    <text evidence="3">The sequence shown here is derived from an EMBL/GenBank/DDBJ whole genome shotgun (WGS) entry which is preliminary data.</text>
</comment>
<evidence type="ECO:0000256" key="1">
    <source>
        <dbReference type="ARBA" id="ARBA00010577"/>
    </source>
</evidence>
<dbReference type="NCBIfam" id="NF007197">
    <property type="entry name" value="PRK09618.1"/>
    <property type="match status" value="1"/>
</dbReference>
<dbReference type="EMBL" id="JAFBEC010000004">
    <property type="protein sequence ID" value="MBM7632596.1"/>
    <property type="molecule type" value="Genomic_DNA"/>
</dbReference>